<evidence type="ECO:0000313" key="4">
    <source>
        <dbReference type="Proteomes" id="UP000324897"/>
    </source>
</evidence>
<dbReference type="InterPro" id="IPR036397">
    <property type="entry name" value="RNaseH_sf"/>
</dbReference>
<reference evidence="3 4" key="1">
    <citation type="journal article" date="2019" name="Sci. Rep.">
        <title>A high-quality genome of Eragrostis curvula grass provides insights into Poaceae evolution and supports new strategies to enhance forage quality.</title>
        <authorList>
            <person name="Carballo J."/>
            <person name="Santos B.A.C.M."/>
            <person name="Zappacosta D."/>
            <person name="Garbus I."/>
            <person name="Selva J.P."/>
            <person name="Gallo C.A."/>
            <person name="Diaz A."/>
            <person name="Albertini E."/>
            <person name="Caccamo M."/>
            <person name="Echenique V."/>
        </authorList>
    </citation>
    <scope>NUCLEOTIDE SEQUENCE [LARGE SCALE GENOMIC DNA]</scope>
    <source>
        <strain evidence="4">cv. Victoria</strain>
        <tissue evidence="3">Leaf</tissue>
    </source>
</reference>
<dbReference type="Gene3D" id="3.30.420.10">
    <property type="entry name" value="Ribonuclease H-like superfamily/Ribonuclease H"/>
    <property type="match status" value="1"/>
</dbReference>
<dbReference type="GO" id="GO:0004523">
    <property type="term" value="F:RNA-DNA hybrid ribonuclease activity"/>
    <property type="evidence" value="ECO:0007669"/>
    <property type="project" value="InterPro"/>
</dbReference>
<sequence length="135" mass="14240">MTNSSSEAKAKINKSRKSLLPPPPPPDILKVNIDRFIEEKKIGAWGFIVRDHDGGAVLAGAGKLFAVQDALCAEPQAGLAALQAAAASGMSRIQLETDSSCLGTALNTDLFDQAPGGVFFKEMKELSIISLSRCP</sequence>
<dbReference type="OrthoDB" id="695987at2759"/>
<protein>
    <recommendedName>
        <fullName evidence="2">RNase H type-1 domain-containing protein</fullName>
    </recommendedName>
</protein>
<dbReference type="Pfam" id="PF13456">
    <property type="entry name" value="RVT_3"/>
    <property type="match status" value="1"/>
</dbReference>
<dbReference type="InterPro" id="IPR052929">
    <property type="entry name" value="RNase_H-like_EbsB-rel"/>
</dbReference>
<comment type="caution">
    <text evidence="3">The sequence shown here is derived from an EMBL/GenBank/DDBJ whole genome shotgun (WGS) entry which is preliminary data.</text>
</comment>
<organism evidence="3 4">
    <name type="scientific">Eragrostis curvula</name>
    <name type="common">weeping love grass</name>
    <dbReference type="NCBI Taxonomy" id="38414"/>
    <lineage>
        <taxon>Eukaryota</taxon>
        <taxon>Viridiplantae</taxon>
        <taxon>Streptophyta</taxon>
        <taxon>Embryophyta</taxon>
        <taxon>Tracheophyta</taxon>
        <taxon>Spermatophyta</taxon>
        <taxon>Magnoliopsida</taxon>
        <taxon>Liliopsida</taxon>
        <taxon>Poales</taxon>
        <taxon>Poaceae</taxon>
        <taxon>PACMAD clade</taxon>
        <taxon>Chloridoideae</taxon>
        <taxon>Eragrostideae</taxon>
        <taxon>Eragrostidinae</taxon>
        <taxon>Eragrostis</taxon>
    </lineage>
</organism>
<dbReference type="EMBL" id="RWGY01000256">
    <property type="protein sequence ID" value="TVU02922.1"/>
    <property type="molecule type" value="Genomic_DNA"/>
</dbReference>
<dbReference type="PANTHER" id="PTHR47074:SF70">
    <property type="entry name" value="OS07G0513450 PROTEIN"/>
    <property type="match status" value="1"/>
</dbReference>
<dbReference type="PANTHER" id="PTHR47074">
    <property type="entry name" value="BNAC02G40300D PROTEIN"/>
    <property type="match status" value="1"/>
</dbReference>
<dbReference type="InterPro" id="IPR002156">
    <property type="entry name" value="RNaseH_domain"/>
</dbReference>
<dbReference type="GO" id="GO:0003676">
    <property type="term" value="F:nucleic acid binding"/>
    <property type="evidence" value="ECO:0007669"/>
    <property type="project" value="InterPro"/>
</dbReference>
<dbReference type="InterPro" id="IPR012337">
    <property type="entry name" value="RNaseH-like_sf"/>
</dbReference>
<proteinExistence type="predicted"/>
<gene>
    <name evidence="3" type="ORF">EJB05_51550</name>
</gene>
<dbReference type="Proteomes" id="UP000324897">
    <property type="component" value="Unassembled WGS sequence"/>
</dbReference>
<name>A0A5J9SVD7_9POAL</name>
<dbReference type="AlphaFoldDB" id="A0A5J9SVD7"/>
<evidence type="ECO:0000256" key="1">
    <source>
        <dbReference type="SAM" id="MobiDB-lite"/>
    </source>
</evidence>
<feature type="domain" description="RNase H type-1" evidence="2">
    <location>
        <begin position="38"/>
        <end position="107"/>
    </location>
</feature>
<keyword evidence="4" id="KW-1185">Reference proteome</keyword>
<feature type="non-terminal residue" evidence="3">
    <location>
        <position position="1"/>
    </location>
</feature>
<evidence type="ECO:0000313" key="3">
    <source>
        <dbReference type="EMBL" id="TVU02922.1"/>
    </source>
</evidence>
<evidence type="ECO:0000259" key="2">
    <source>
        <dbReference type="Pfam" id="PF13456"/>
    </source>
</evidence>
<dbReference type="Gramene" id="TVU02922">
    <property type="protein sequence ID" value="TVU02922"/>
    <property type="gene ID" value="EJB05_51550"/>
</dbReference>
<feature type="region of interest" description="Disordered" evidence="1">
    <location>
        <begin position="1"/>
        <end position="26"/>
    </location>
</feature>
<accession>A0A5J9SVD7</accession>
<dbReference type="SUPFAM" id="SSF53098">
    <property type="entry name" value="Ribonuclease H-like"/>
    <property type="match status" value="1"/>
</dbReference>